<dbReference type="RefSeq" id="WP_106129365.1">
    <property type="nucleotide sequence ID" value="NZ_PVZG01000014.1"/>
</dbReference>
<evidence type="ECO:0000259" key="2">
    <source>
        <dbReference type="Pfam" id="PF13349"/>
    </source>
</evidence>
<evidence type="ECO:0000313" key="4">
    <source>
        <dbReference type="Proteomes" id="UP000239209"/>
    </source>
</evidence>
<proteinExistence type="predicted"/>
<keyword evidence="4" id="KW-1185">Reference proteome</keyword>
<dbReference type="EMBL" id="PVZG01000014">
    <property type="protein sequence ID" value="PRY23961.1"/>
    <property type="molecule type" value="Genomic_DNA"/>
</dbReference>
<dbReference type="Proteomes" id="UP000239209">
    <property type="component" value="Unassembled WGS sequence"/>
</dbReference>
<reference evidence="3 4" key="1">
    <citation type="submission" date="2018-03" db="EMBL/GenBank/DDBJ databases">
        <title>Genomic Encyclopedia of Archaeal and Bacterial Type Strains, Phase II (KMG-II): from individual species to whole genera.</title>
        <authorList>
            <person name="Goeker M."/>
        </authorList>
    </citation>
    <scope>NUCLEOTIDE SEQUENCE [LARGE SCALE GENOMIC DNA]</scope>
    <source>
        <strain evidence="3 4">DSM 45348</strain>
    </source>
</reference>
<evidence type="ECO:0000256" key="1">
    <source>
        <dbReference type="SAM" id="SignalP"/>
    </source>
</evidence>
<gene>
    <name evidence="3" type="ORF">CLV70_11494</name>
</gene>
<keyword evidence="1" id="KW-0732">Signal</keyword>
<name>A0A2T0RS30_9ACTN</name>
<dbReference type="PROSITE" id="PS51257">
    <property type="entry name" value="PROKAR_LIPOPROTEIN"/>
    <property type="match status" value="1"/>
</dbReference>
<comment type="caution">
    <text evidence="3">The sequence shown here is derived from an EMBL/GenBank/DDBJ whole genome shotgun (WGS) entry which is preliminary data.</text>
</comment>
<dbReference type="InterPro" id="IPR025164">
    <property type="entry name" value="Toastrack_DUF4097"/>
</dbReference>
<feature type="signal peptide" evidence="1">
    <location>
        <begin position="1"/>
        <end position="20"/>
    </location>
</feature>
<protein>
    <submittedName>
        <fullName evidence="3">Putative adhesin</fullName>
    </submittedName>
</protein>
<organism evidence="3 4">
    <name type="scientific">Pseudosporangium ferrugineum</name>
    <dbReference type="NCBI Taxonomy" id="439699"/>
    <lineage>
        <taxon>Bacteria</taxon>
        <taxon>Bacillati</taxon>
        <taxon>Actinomycetota</taxon>
        <taxon>Actinomycetes</taxon>
        <taxon>Micromonosporales</taxon>
        <taxon>Micromonosporaceae</taxon>
        <taxon>Pseudosporangium</taxon>
    </lineage>
</organism>
<evidence type="ECO:0000313" key="3">
    <source>
        <dbReference type="EMBL" id="PRY23961.1"/>
    </source>
</evidence>
<feature type="chain" id="PRO_5038720674" evidence="1">
    <location>
        <begin position="21"/>
        <end position="264"/>
    </location>
</feature>
<feature type="domain" description="DUF4097" evidence="2">
    <location>
        <begin position="126"/>
        <end position="245"/>
    </location>
</feature>
<sequence length="264" mass="26639">MTARLSRRAGALTLVAAAAAATLTGCDQGFGAAKLTFDDTEKVKITEVVVSGTRGDVSVRTAPIAETRIKRIVRSDGADPGVSYRLTGTSLAVDTSCGPNCRVSYDIEAPTGVAVRGELTSGGLNLVQVGSADVTVNSGEIHLDRITGRTTATARSGNIVAEGLAGPATLTTRSGNIDGTNLTGGNAITAEATSGNIELELMQPASVTARVSSGNVDLAVPPGAYRVAHHVGSGDFESDVSSDPKATAVLDVRAGSGNATITSQ</sequence>
<accession>A0A2T0RS30</accession>
<dbReference type="Pfam" id="PF13349">
    <property type="entry name" value="DUF4097"/>
    <property type="match status" value="1"/>
</dbReference>
<dbReference type="Gene3D" id="2.160.20.120">
    <property type="match status" value="1"/>
</dbReference>
<dbReference type="AlphaFoldDB" id="A0A2T0RS30"/>
<dbReference type="OrthoDB" id="4331847at2"/>